<dbReference type="InterPro" id="IPR000477">
    <property type="entry name" value="RT_dom"/>
</dbReference>
<dbReference type="PANTHER" id="PTHR37984:SF13">
    <property type="entry name" value="RIBONUCLEASE H"/>
    <property type="match status" value="1"/>
</dbReference>
<dbReference type="PANTHER" id="PTHR37984">
    <property type="entry name" value="PROTEIN CBG26694"/>
    <property type="match status" value="1"/>
</dbReference>
<evidence type="ECO:0000313" key="3">
    <source>
        <dbReference type="Proteomes" id="UP001286313"/>
    </source>
</evidence>
<reference evidence="2" key="1">
    <citation type="submission" date="2023-10" db="EMBL/GenBank/DDBJ databases">
        <title>Genome assemblies of two species of porcelain crab, Petrolisthes cinctipes and Petrolisthes manimaculis (Anomura: Porcellanidae).</title>
        <authorList>
            <person name="Angst P."/>
        </authorList>
    </citation>
    <scope>NUCLEOTIDE SEQUENCE</scope>
    <source>
        <strain evidence="2">PB745_01</strain>
        <tissue evidence="2">Gill</tissue>
    </source>
</reference>
<dbReference type="InterPro" id="IPR050951">
    <property type="entry name" value="Retrovirus_Pol_polyprotein"/>
</dbReference>
<sequence length="380" mass="42475">MLDVYVNGKFIQMQLDTAADVSVVSEEVAKSIPIITVTPCDSTLIDYNSQKIQIQGLAKVDVSHKSKMYKGLPLTVVKGQRPSLFGLNWIGEIALEIDLDDYNVNKVQNIQPKESLSKLLEKHKTIFEGDQGTVKEVTASLLLKEGANPKFCPPRQIPFTSKPLVEQEIQRLVDNQFFEKVTYSDWGTPIVPVVKPDGSIRLCGDYKVTVNPQLQVAQHPLPKPEDMFATLGNSKFFSKIDLKQAFQQLTMTKESQEICTLCTHLGLFRPKRLPYGIASSPALWQLTMDKMFAELQGTFCFVDDILIAGKNDDEHLDILKSVLRIIEENGLKISKNKCEFAVPYVGYLGCIVDGSGIHKTTEKVKAIKEANMPDNVAELR</sequence>
<feature type="domain" description="Reverse transcriptase" evidence="1">
    <location>
        <begin position="174"/>
        <end position="352"/>
    </location>
</feature>
<organism evidence="2 3">
    <name type="scientific">Petrolisthes cinctipes</name>
    <name type="common">Flat porcelain crab</name>
    <dbReference type="NCBI Taxonomy" id="88211"/>
    <lineage>
        <taxon>Eukaryota</taxon>
        <taxon>Metazoa</taxon>
        <taxon>Ecdysozoa</taxon>
        <taxon>Arthropoda</taxon>
        <taxon>Crustacea</taxon>
        <taxon>Multicrustacea</taxon>
        <taxon>Malacostraca</taxon>
        <taxon>Eumalacostraca</taxon>
        <taxon>Eucarida</taxon>
        <taxon>Decapoda</taxon>
        <taxon>Pleocyemata</taxon>
        <taxon>Anomura</taxon>
        <taxon>Galatheoidea</taxon>
        <taxon>Porcellanidae</taxon>
        <taxon>Petrolisthes</taxon>
    </lineage>
</organism>
<dbReference type="SUPFAM" id="SSF56672">
    <property type="entry name" value="DNA/RNA polymerases"/>
    <property type="match status" value="1"/>
</dbReference>
<dbReference type="Proteomes" id="UP001286313">
    <property type="component" value="Unassembled WGS sequence"/>
</dbReference>
<dbReference type="Gene3D" id="3.10.10.10">
    <property type="entry name" value="HIV Type 1 Reverse Transcriptase, subunit A, domain 1"/>
    <property type="match status" value="1"/>
</dbReference>
<comment type="caution">
    <text evidence="2">The sequence shown here is derived from an EMBL/GenBank/DDBJ whole genome shotgun (WGS) entry which is preliminary data.</text>
</comment>
<dbReference type="Gene3D" id="2.40.70.10">
    <property type="entry name" value="Acid Proteases"/>
    <property type="match status" value="1"/>
</dbReference>
<dbReference type="EMBL" id="JAWQEG010000431">
    <property type="protein sequence ID" value="KAK3890347.1"/>
    <property type="molecule type" value="Genomic_DNA"/>
</dbReference>
<proteinExistence type="predicted"/>
<gene>
    <name evidence="2" type="ORF">Pcinc_005725</name>
</gene>
<dbReference type="InterPro" id="IPR021109">
    <property type="entry name" value="Peptidase_aspartic_dom_sf"/>
</dbReference>
<dbReference type="PROSITE" id="PS50878">
    <property type="entry name" value="RT_POL"/>
    <property type="match status" value="1"/>
</dbReference>
<dbReference type="InterPro" id="IPR043128">
    <property type="entry name" value="Rev_trsase/Diguanyl_cyclase"/>
</dbReference>
<keyword evidence="3" id="KW-1185">Reference proteome</keyword>
<protein>
    <recommendedName>
        <fullName evidence="1">Reverse transcriptase domain-containing protein</fullName>
    </recommendedName>
</protein>
<dbReference type="InterPro" id="IPR043502">
    <property type="entry name" value="DNA/RNA_pol_sf"/>
</dbReference>
<evidence type="ECO:0000259" key="1">
    <source>
        <dbReference type="PROSITE" id="PS50878"/>
    </source>
</evidence>
<evidence type="ECO:0000313" key="2">
    <source>
        <dbReference type="EMBL" id="KAK3890347.1"/>
    </source>
</evidence>
<dbReference type="AlphaFoldDB" id="A0AAE1L0B4"/>
<dbReference type="Pfam" id="PF00078">
    <property type="entry name" value="RVT_1"/>
    <property type="match status" value="1"/>
</dbReference>
<name>A0AAE1L0B4_PETCI</name>
<accession>A0AAE1L0B4</accession>
<dbReference type="SUPFAM" id="SSF50630">
    <property type="entry name" value="Acid proteases"/>
    <property type="match status" value="1"/>
</dbReference>
<dbReference type="GO" id="GO:0071897">
    <property type="term" value="P:DNA biosynthetic process"/>
    <property type="evidence" value="ECO:0007669"/>
    <property type="project" value="UniProtKB-ARBA"/>
</dbReference>
<dbReference type="CDD" id="cd01647">
    <property type="entry name" value="RT_LTR"/>
    <property type="match status" value="1"/>
</dbReference>
<dbReference type="Gene3D" id="3.30.70.270">
    <property type="match status" value="1"/>
</dbReference>